<dbReference type="SUPFAM" id="SSF52058">
    <property type="entry name" value="L domain-like"/>
    <property type="match status" value="1"/>
</dbReference>
<dbReference type="AlphaFoldDB" id="B4MJH5"/>
<feature type="domain" description="F-box/LRR-repeat protein 15/At3g58940/PEG3-like LRR" evidence="7">
    <location>
        <begin position="106"/>
        <end position="243"/>
    </location>
</feature>
<evidence type="ECO:0000256" key="3">
    <source>
        <dbReference type="ARBA" id="ARBA00022737"/>
    </source>
</evidence>
<dbReference type="GO" id="GO:0005886">
    <property type="term" value="C:plasma membrane"/>
    <property type="evidence" value="ECO:0007669"/>
    <property type="project" value="TreeGrafter"/>
</dbReference>
<dbReference type="PROSITE" id="PS51450">
    <property type="entry name" value="LRR"/>
    <property type="match status" value="3"/>
</dbReference>
<dbReference type="EMBL" id="CH963846">
    <property type="protein sequence ID" value="KRF97520.1"/>
    <property type="molecule type" value="Genomic_DNA"/>
</dbReference>
<reference evidence="8" key="1">
    <citation type="submission" date="2006-08" db="EMBL/GenBank/DDBJ databases">
        <authorList>
            <person name="Remington K."/>
            <person name="Strausberg R."/>
            <person name="Sutton G."/>
            <person name="Walenz B."/>
            <person name="Johnson J."/>
            <person name="Utterback T."/>
            <person name="Venter J.C."/>
        </authorList>
    </citation>
    <scope>NUCLEOTIDE SEQUENCE</scope>
    <source>
        <strain evidence="8">TSC#14030-0811.24</strain>
    </source>
</reference>
<dbReference type="OrthoDB" id="1574204at2759"/>
<dbReference type="InParanoid" id="B4MJH5"/>
<dbReference type="STRING" id="7260.B4MJH5"/>
<evidence type="ECO:0000256" key="1">
    <source>
        <dbReference type="ARBA" id="ARBA00022614"/>
    </source>
</evidence>
<keyword evidence="10" id="KW-1185">Reference proteome</keyword>
<protein>
    <submittedName>
        <fullName evidence="8">Uncharacterized protein, isoform B</fullName>
    </submittedName>
    <submittedName>
        <fullName evidence="9">Uncharacterized protein, isoform C</fullName>
    </submittedName>
</protein>
<keyword evidence="2 6" id="KW-0732">Signal</keyword>
<reference evidence="9" key="2">
    <citation type="submission" date="2006-08" db="EMBL/GenBank/DDBJ databases">
        <authorList>
            <person name="Qian G."/>
            <person name="Yu M."/>
        </authorList>
    </citation>
    <scope>NUCLEOTIDE SEQUENCE</scope>
    <source>
        <strain evidence="9">TSC#14030-0811.24</strain>
    </source>
</reference>
<feature type="compositionally biased region" description="Basic and acidic residues" evidence="4">
    <location>
        <begin position="913"/>
        <end position="924"/>
    </location>
</feature>
<dbReference type="InterPro" id="IPR050541">
    <property type="entry name" value="LRR_TM_domain-containing"/>
</dbReference>
<gene>
    <name evidence="8" type="primary">Dwil\GK20808</name>
    <name evidence="8" type="ORF">Dwil_GK20808</name>
</gene>
<feature type="signal peptide" evidence="6">
    <location>
        <begin position="1"/>
        <end position="22"/>
    </location>
</feature>
<dbReference type="Pfam" id="PF13855">
    <property type="entry name" value="LRR_8"/>
    <property type="match status" value="2"/>
</dbReference>
<keyword evidence="5" id="KW-0472">Membrane</keyword>
<evidence type="ECO:0000313" key="8">
    <source>
        <dbReference type="EMBL" id="EDW72264.2"/>
    </source>
</evidence>
<dbReference type="HOGENOM" id="CLU_309780_0_0_1"/>
<dbReference type="PANTHER" id="PTHR24369">
    <property type="entry name" value="ANTIGEN BSP, PUTATIVE-RELATED"/>
    <property type="match status" value="1"/>
</dbReference>
<feature type="transmembrane region" description="Helical" evidence="5">
    <location>
        <begin position="538"/>
        <end position="559"/>
    </location>
</feature>
<keyword evidence="3" id="KW-0677">Repeat</keyword>
<dbReference type="InterPro" id="IPR032675">
    <property type="entry name" value="LRR_dom_sf"/>
</dbReference>
<dbReference type="SMART" id="SM00365">
    <property type="entry name" value="LRR_SD22"/>
    <property type="match status" value="3"/>
</dbReference>
<feature type="compositionally biased region" description="Basic residues" evidence="4">
    <location>
        <begin position="882"/>
        <end position="891"/>
    </location>
</feature>
<name>B4MJH5_DROWI</name>
<feature type="region of interest" description="Disordered" evidence="4">
    <location>
        <begin position="857"/>
        <end position="924"/>
    </location>
</feature>
<reference evidence="8 10" key="3">
    <citation type="journal article" date="2007" name="Nature">
        <title>Evolution of genes and genomes on the Drosophila phylogeny.</title>
        <authorList>
            <consortium name="Drosophila 12 Genomes Consortium"/>
            <person name="Clark A.G."/>
            <person name="Eisen M.B."/>
            <person name="Smith D.R."/>
            <person name="Bergman C.M."/>
            <person name="Oliver B."/>
            <person name="Markow T.A."/>
            <person name="Kaufman T.C."/>
            <person name="Kellis M."/>
            <person name="Gelbart W."/>
            <person name="Iyer V.N."/>
            <person name="Pollard D.A."/>
            <person name="Sackton T.B."/>
            <person name="Larracuente A.M."/>
            <person name="Singh N.D."/>
            <person name="Abad J.P."/>
            <person name="Abt D.N."/>
            <person name="Adryan B."/>
            <person name="Aguade M."/>
            <person name="Akashi H."/>
            <person name="Anderson W.W."/>
            <person name="Aquadro C.F."/>
            <person name="Ardell D.H."/>
            <person name="Arguello R."/>
            <person name="Artieri C.G."/>
            <person name="Barbash D.A."/>
            <person name="Barker D."/>
            <person name="Barsanti P."/>
            <person name="Batterham P."/>
            <person name="Batzoglou S."/>
            <person name="Begun D."/>
            <person name="Bhutkar A."/>
            <person name="Blanco E."/>
            <person name="Bosak S.A."/>
            <person name="Bradley R.K."/>
            <person name="Brand A.D."/>
            <person name="Brent M.R."/>
            <person name="Brooks A.N."/>
            <person name="Brown R.H."/>
            <person name="Butlin R.K."/>
            <person name="Caggese C."/>
            <person name="Calvi B.R."/>
            <person name="Bernardo de Carvalho A."/>
            <person name="Caspi A."/>
            <person name="Castrezana S."/>
            <person name="Celniker S.E."/>
            <person name="Chang J.L."/>
            <person name="Chapple C."/>
            <person name="Chatterji S."/>
            <person name="Chinwalla A."/>
            <person name="Civetta A."/>
            <person name="Clifton S.W."/>
            <person name="Comeron J.M."/>
            <person name="Costello J.C."/>
            <person name="Coyne J.A."/>
            <person name="Daub J."/>
            <person name="David R.G."/>
            <person name="Delcher A.L."/>
            <person name="Delehaunty K."/>
            <person name="Do C.B."/>
            <person name="Ebling H."/>
            <person name="Edwards K."/>
            <person name="Eickbush T."/>
            <person name="Evans J.D."/>
            <person name="Filipski A."/>
            <person name="Findeiss S."/>
            <person name="Freyhult E."/>
            <person name="Fulton L."/>
            <person name="Fulton R."/>
            <person name="Garcia A.C."/>
            <person name="Gardiner A."/>
            <person name="Garfield D.A."/>
            <person name="Garvin B.E."/>
            <person name="Gibson G."/>
            <person name="Gilbert D."/>
            <person name="Gnerre S."/>
            <person name="Godfrey J."/>
            <person name="Good R."/>
            <person name="Gotea V."/>
            <person name="Gravely B."/>
            <person name="Greenberg A.J."/>
            <person name="Griffiths-Jones S."/>
            <person name="Gross S."/>
            <person name="Guigo R."/>
            <person name="Gustafson E.A."/>
            <person name="Haerty W."/>
            <person name="Hahn M.W."/>
            <person name="Halligan D.L."/>
            <person name="Halpern A.L."/>
            <person name="Halter G.M."/>
            <person name="Han M.V."/>
            <person name="Heger A."/>
            <person name="Hillier L."/>
            <person name="Hinrichs A.S."/>
            <person name="Holmes I."/>
            <person name="Hoskins R.A."/>
            <person name="Hubisz M.J."/>
            <person name="Hultmark D."/>
            <person name="Huntley M.A."/>
            <person name="Jaffe D.B."/>
            <person name="Jagadeeshan S."/>
            <person name="Jeck W.R."/>
            <person name="Johnson J."/>
            <person name="Jones C.D."/>
            <person name="Jordan W.C."/>
            <person name="Karpen G.H."/>
            <person name="Kataoka E."/>
            <person name="Keightley P.D."/>
            <person name="Kheradpour P."/>
            <person name="Kirkness E.F."/>
            <person name="Koerich L.B."/>
            <person name="Kristiansen K."/>
            <person name="Kudrna D."/>
            <person name="Kulathinal R.J."/>
            <person name="Kumar S."/>
            <person name="Kwok R."/>
            <person name="Lander E."/>
            <person name="Langley C.H."/>
            <person name="Lapoint R."/>
            <person name="Lazzaro B.P."/>
            <person name="Lee S.J."/>
            <person name="Levesque L."/>
            <person name="Li R."/>
            <person name="Lin C.F."/>
            <person name="Lin M.F."/>
            <person name="Lindblad-Toh K."/>
            <person name="Llopart A."/>
            <person name="Long M."/>
            <person name="Low L."/>
            <person name="Lozovsky E."/>
            <person name="Lu J."/>
            <person name="Luo M."/>
            <person name="Machado C.A."/>
            <person name="Makalowski W."/>
            <person name="Marzo M."/>
            <person name="Matsuda M."/>
            <person name="Matzkin L."/>
            <person name="McAllister B."/>
            <person name="McBride C.S."/>
            <person name="McKernan B."/>
            <person name="McKernan K."/>
            <person name="Mendez-Lago M."/>
            <person name="Minx P."/>
            <person name="Mollenhauer M.U."/>
            <person name="Montooth K."/>
            <person name="Mount S.M."/>
            <person name="Mu X."/>
            <person name="Myers E."/>
            <person name="Negre B."/>
            <person name="Newfeld S."/>
            <person name="Nielsen R."/>
            <person name="Noor M.A."/>
            <person name="O'Grady P."/>
            <person name="Pachter L."/>
            <person name="Papaceit M."/>
            <person name="Parisi M.J."/>
            <person name="Parisi M."/>
            <person name="Parts L."/>
            <person name="Pedersen J.S."/>
            <person name="Pesole G."/>
            <person name="Phillippy A.M."/>
            <person name="Ponting C.P."/>
            <person name="Pop M."/>
            <person name="Porcelli D."/>
            <person name="Powell J.R."/>
            <person name="Prohaska S."/>
            <person name="Pruitt K."/>
            <person name="Puig M."/>
            <person name="Quesneville H."/>
            <person name="Ram K.R."/>
            <person name="Rand D."/>
            <person name="Rasmussen M.D."/>
            <person name="Reed L.K."/>
            <person name="Reenan R."/>
            <person name="Reily A."/>
            <person name="Remington K.A."/>
            <person name="Rieger T.T."/>
            <person name="Ritchie M.G."/>
            <person name="Robin C."/>
            <person name="Rogers Y.H."/>
            <person name="Rohde C."/>
            <person name="Rozas J."/>
            <person name="Rubenfield M.J."/>
            <person name="Ruiz A."/>
            <person name="Russo S."/>
            <person name="Salzberg S.L."/>
            <person name="Sanchez-Gracia A."/>
            <person name="Saranga D.J."/>
            <person name="Sato H."/>
            <person name="Schaeffer S.W."/>
            <person name="Schatz M.C."/>
            <person name="Schlenke T."/>
            <person name="Schwartz R."/>
            <person name="Segarra C."/>
            <person name="Singh R.S."/>
            <person name="Sirot L."/>
            <person name="Sirota M."/>
            <person name="Sisneros N.B."/>
            <person name="Smith C.D."/>
            <person name="Smith T.F."/>
            <person name="Spieth J."/>
            <person name="Stage D.E."/>
            <person name="Stark A."/>
            <person name="Stephan W."/>
            <person name="Strausberg R.L."/>
            <person name="Strempel S."/>
            <person name="Sturgill D."/>
            <person name="Sutton G."/>
            <person name="Sutton G.G."/>
            <person name="Tao W."/>
            <person name="Teichmann S."/>
            <person name="Tobari Y.N."/>
            <person name="Tomimura Y."/>
            <person name="Tsolas J.M."/>
            <person name="Valente V.L."/>
            <person name="Venter E."/>
            <person name="Venter J.C."/>
            <person name="Vicario S."/>
            <person name="Vieira F.G."/>
            <person name="Vilella A.J."/>
            <person name="Villasante A."/>
            <person name="Walenz B."/>
            <person name="Wang J."/>
            <person name="Wasserman M."/>
            <person name="Watts T."/>
            <person name="Wilson D."/>
            <person name="Wilson R.K."/>
            <person name="Wing R.A."/>
            <person name="Wolfner M.F."/>
            <person name="Wong A."/>
            <person name="Wong G.K."/>
            <person name="Wu C.I."/>
            <person name="Wu G."/>
            <person name="Yamamoto D."/>
            <person name="Yang H.P."/>
            <person name="Yang S.P."/>
            <person name="Yorke J.A."/>
            <person name="Yoshida K."/>
            <person name="Zdobnov E."/>
            <person name="Zhang P."/>
            <person name="Zhang Y."/>
            <person name="Zimin A.V."/>
            <person name="Baldwin J."/>
            <person name="Abdouelleil A."/>
            <person name="Abdulkadir J."/>
            <person name="Abebe A."/>
            <person name="Abera B."/>
            <person name="Abreu J."/>
            <person name="Acer S.C."/>
            <person name="Aftuck L."/>
            <person name="Alexander A."/>
            <person name="An P."/>
            <person name="Anderson E."/>
            <person name="Anderson S."/>
            <person name="Arachi H."/>
            <person name="Azer M."/>
            <person name="Bachantsang P."/>
            <person name="Barry A."/>
            <person name="Bayul T."/>
            <person name="Berlin A."/>
            <person name="Bessette D."/>
            <person name="Bloom T."/>
            <person name="Blye J."/>
            <person name="Boguslavskiy L."/>
            <person name="Bonnet C."/>
            <person name="Boukhgalter B."/>
            <person name="Bourzgui I."/>
            <person name="Brown A."/>
            <person name="Cahill P."/>
            <person name="Channer S."/>
            <person name="Cheshatsang Y."/>
            <person name="Chuda L."/>
            <person name="Citroen M."/>
            <person name="Collymore A."/>
            <person name="Cooke P."/>
            <person name="Costello M."/>
            <person name="D'Aco K."/>
            <person name="Daza R."/>
            <person name="De Haan G."/>
            <person name="DeGray S."/>
            <person name="DeMaso C."/>
            <person name="Dhargay N."/>
            <person name="Dooley K."/>
            <person name="Dooley E."/>
            <person name="Doricent M."/>
            <person name="Dorje P."/>
            <person name="Dorjee K."/>
            <person name="Dupes A."/>
            <person name="Elong R."/>
            <person name="Falk J."/>
            <person name="Farina A."/>
            <person name="Faro S."/>
            <person name="Ferguson D."/>
            <person name="Fisher S."/>
            <person name="Foley C.D."/>
            <person name="Franke A."/>
            <person name="Friedrich D."/>
            <person name="Gadbois L."/>
            <person name="Gearin G."/>
            <person name="Gearin C.R."/>
            <person name="Giannoukos G."/>
            <person name="Goode T."/>
            <person name="Graham J."/>
            <person name="Grandbois E."/>
            <person name="Grewal S."/>
            <person name="Gyaltsen K."/>
            <person name="Hafez N."/>
            <person name="Hagos B."/>
            <person name="Hall J."/>
            <person name="Henson C."/>
            <person name="Hollinger A."/>
            <person name="Honan T."/>
            <person name="Huard M.D."/>
            <person name="Hughes L."/>
            <person name="Hurhula B."/>
            <person name="Husby M.E."/>
            <person name="Kamat A."/>
            <person name="Kanga B."/>
            <person name="Kashin S."/>
            <person name="Khazanovich D."/>
            <person name="Kisner P."/>
            <person name="Lance K."/>
            <person name="Lara M."/>
            <person name="Lee W."/>
            <person name="Lennon N."/>
            <person name="Letendre F."/>
            <person name="LeVine R."/>
            <person name="Lipovsky A."/>
            <person name="Liu X."/>
            <person name="Liu J."/>
            <person name="Liu S."/>
            <person name="Lokyitsang T."/>
            <person name="Lokyitsang Y."/>
            <person name="Lubonja R."/>
            <person name="Lui A."/>
            <person name="MacDonald P."/>
            <person name="Magnisalis V."/>
            <person name="Maru K."/>
            <person name="Matthews C."/>
            <person name="McCusker W."/>
            <person name="McDonough S."/>
            <person name="Mehta T."/>
            <person name="Meldrim J."/>
            <person name="Meneus L."/>
            <person name="Mihai O."/>
            <person name="Mihalev A."/>
            <person name="Mihova T."/>
            <person name="Mittelman R."/>
            <person name="Mlenga V."/>
            <person name="Montmayeur A."/>
            <person name="Mulrain L."/>
            <person name="Navidi A."/>
            <person name="Naylor J."/>
            <person name="Negash T."/>
            <person name="Nguyen T."/>
            <person name="Nguyen N."/>
            <person name="Nicol R."/>
            <person name="Norbu C."/>
            <person name="Norbu N."/>
            <person name="Novod N."/>
            <person name="O'Neill B."/>
            <person name="Osman S."/>
            <person name="Markiewicz E."/>
            <person name="Oyono O.L."/>
            <person name="Patti C."/>
            <person name="Phunkhang P."/>
            <person name="Pierre F."/>
            <person name="Priest M."/>
            <person name="Raghuraman S."/>
            <person name="Rege F."/>
            <person name="Reyes R."/>
            <person name="Rise C."/>
            <person name="Rogov P."/>
            <person name="Ross K."/>
            <person name="Ryan E."/>
            <person name="Settipalli S."/>
            <person name="Shea T."/>
            <person name="Sherpa N."/>
            <person name="Shi L."/>
            <person name="Shih D."/>
            <person name="Sparrow T."/>
            <person name="Spaulding J."/>
            <person name="Stalker J."/>
            <person name="Stange-Thomann N."/>
            <person name="Stavropoulos S."/>
            <person name="Stone C."/>
            <person name="Strader C."/>
            <person name="Tesfaye S."/>
            <person name="Thomson T."/>
            <person name="Thoulutsang Y."/>
            <person name="Thoulutsang D."/>
            <person name="Topham K."/>
            <person name="Topping I."/>
            <person name="Tsamla T."/>
            <person name="Vassiliev H."/>
            <person name="Vo A."/>
            <person name="Wangchuk T."/>
            <person name="Wangdi T."/>
            <person name="Weiand M."/>
            <person name="Wilkinson J."/>
            <person name="Wilson A."/>
            <person name="Yadav S."/>
            <person name="Young G."/>
            <person name="Yu Q."/>
            <person name="Zembek L."/>
            <person name="Zhong D."/>
            <person name="Zimmer A."/>
            <person name="Zwirko Z."/>
            <person name="Jaffe D.B."/>
            <person name="Alvarez P."/>
            <person name="Brockman W."/>
            <person name="Butler J."/>
            <person name="Chin C."/>
            <person name="Gnerre S."/>
            <person name="Grabherr M."/>
            <person name="Kleber M."/>
            <person name="Mauceli E."/>
            <person name="MacCallum I."/>
        </authorList>
    </citation>
    <scope>NUCLEOTIDE SEQUENCE [LARGE SCALE GENOMIC DNA]</scope>
    <source>
        <strain evidence="8">TSC#14030-0811.24</strain>
        <strain evidence="10">Tucson 14030-0811.24</strain>
    </source>
</reference>
<evidence type="ECO:0000313" key="10">
    <source>
        <dbReference type="Proteomes" id="UP000007798"/>
    </source>
</evidence>
<keyword evidence="5" id="KW-0812">Transmembrane</keyword>
<dbReference type="Pfam" id="PF24758">
    <property type="entry name" value="LRR_At5g56370"/>
    <property type="match status" value="1"/>
</dbReference>
<dbReference type="EMBL" id="CH963846">
    <property type="protein sequence ID" value="EDW72264.2"/>
    <property type="molecule type" value="Genomic_DNA"/>
</dbReference>
<dbReference type="SMART" id="SM00368">
    <property type="entry name" value="LRR_RI"/>
    <property type="match status" value="5"/>
</dbReference>
<evidence type="ECO:0000256" key="5">
    <source>
        <dbReference type="SAM" id="Phobius"/>
    </source>
</evidence>
<dbReference type="Proteomes" id="UP000007798">
    <property type="component" value="Unassembled WGS sequence"/>
</dbReference>
<reference evidence="8" key="5">
    <citation type="submission" date="2008-06" db="EMBL/GenBank/DDBJ databases">
        <authorList>
            <consortium name="FlyBase"/>
        </authorList>
    </citation>
    <scope>NUCLEOTIDE SEQUENCE</scope>
    <source>
        <strain evidence="8">TSC#14030-0811.24</strain>
    </source>
</reference>
<sequence length="924" mass="104224">MLPCVIWSGLLLLLSLGSGVLAIDCPWPCKCTWVVDSLYANCSGRGLKTYPLFDNNIPIEHLDLSGNGFLEFPTQYADIDSLIYLDLSDNEISFLDTRSLIGFTSLRTLLLANNSITSWSDLSPNEAFVNAPSLKRLSLSGNHFGSFGNEEAPQQLKSQSLTELELANCGINSMGGDQLVNQLPNLERLSLANNKLVQLAALPSRSLRTLDLSNCSVQLLSSHFIEALPNLEALNLSRNTELQFGSEDGDLIMAYELRKLEASHCNMNQIDLSGLPLLSEVDLSGNLLRSVDAYTFQNNTLLEVINLSENFLRQIGSDAFANLKRLKQLNLAYNEIARLDRNVIRNNDVLVELNLSRNVIQKFTRIVSNSVRVINMSWCEITSIDSSSLTSLSAIQKLDLSHNLISDIPNLMRSETLQSLNLGNCRLSTIRNNTFRDFPELADLHLNGNRLTNPIDPEYFRSNKYLDQLWLGDNPWICDCQSPEFVEFYDFITVKPAKIRDKHHLRCASPAPYYGKLWDHACIDEWMARSKGSNGEKVWSTILVTLLVIGGLILAYACMQKLLRKRKRRQDHREYADNHAEARRIRDINERMLQEETSSTMHIAQEAQQESLLPSYEDALRMPKLVRPAKSMGDLLGNERPRSRKLRRSQTQADGENSHSEQENDDLQLDTRQRFRSVEMLSNRDKERTAPHGRNQRRTGYVGYTNQSGSRRFSIEDSRFPPAHLKSQNLQSAEQIGNFQSYENSPYTKRKPKIAEIPPFKRINMIADSVEFLTDNEYEEVNVGPGRSPFAKRKPKTPIGIPAQPALPLQVITAQVYTAKELEPAVEDYFGSTQKQQTKGGSSSTIASDFQQLELEPELTSLPDENRSNISTSDAEQDMERGKRKKRKNSASRRVSGSFAAASGSLSSSDAEEQVRKPMRETLF</sequence>
<evidence type="ECO:0000256" key="6">
    <source>
        <dbReference type="SAM" id="SignalP"/>
    </source>
</evidence>
<dbReference type="SMART" id="SM00369">
    <property type="entry name" value="LRR_TYP"/>
    <property type="match status" value="10"/>
</dbReference>
<keyword evidence="1" id="KW-0433">Leucine-rich repeat</keyword>
<dbReference type="InterPro" id="IPR055411">
    <property type="entry name" value="LRR_FXL15/At3g58940/PEG3-like"/>
</dbReference>
<dbReference type="Gene3D" id="3.80.10.10">
    <property type="entry name" value="Ribonuclease Inhibitor"/>
    <property type="match status" value="4"/>
</dbReference>
<dbReference type="InterPro" id="IPR001611">
    <property type="entry name" value="Leu-rich_rpt"/>
</dbReference>
<dbReference type="KEGG" id="dwi:6638289"/>
<evidence type="ECO:0000259" key="7">
    <source>
        <dbReference type="Pfam" id="PF24758"/>
    </source>
</evidence>
<dbReference type="InterPro" id="IPR003591">
    <property type="entry name" value="Leu-rich_rpt_typical-subtyp"/>
</dbReference>
<evidence type="ECO:0000256" key="4">
    <source>
        <dbReference type="SAM" id="MobiDB-lite"/>
    </source>
</evidence>
<organism evidence="8 10">
    <name type="scientific">Drosophila willistoni</name>
    <name type="common">Fruit fly</name>
    <dbReference type="NCBI Taxonomy" id="7260"/>
    <lineage>
        <taxon>Eukaryota</taxon>
        <taxon>Metazoa</taxon>
        <taxon>Ecdysozoa</taxon>
        <taxon>Arthropoda</taxon>
        <taxon>Hexapoda</taxon>
        <taxon>Insecta</taxon>
        <taxon>Pterygota</taxon>
        <taxon>Neoptera</taxon>
        <taxon>Endopterygota</taxon>
        <taxon>Diptera</taxon>
        <taxon>Brachycera</taxon>
        <taxon>Muscomorpha</taxon>
        <taxon>Ephydroidea</taxon>
        <taxon>Drosophilidae</taxon>
        <taxon>Drosophila</taxon>
        <taxon>Sophophora</taxon>
    </lineage>
</organism>
<dbReference type="PANTHER" id="PTHR24369:SF210">
    <property type="entry name" value="CHAOPTIN-RELATED"/>
    <property type="match status" value="1"/>
</dbReference>
<dbReference type="eggNOG" id="KOG0619">
    <property type="taxonomic scope" value="Eukaryota"/>
</dbReference>
<keyword evidence="5" id="KW-1133">Transmembrane helix</keyword>
<proteinExistence type="predicted"/>
<evidence type="ECO:0000256" key="2">
    <source>
        <dbReference type="ARBA" id="ARBA00022729"/>
    </source>
</evidence>
<evidence type="ECO:0000313" key="9">
    <source>
        <dbReference type="EMBL" id="KRF97520.1"/>
    </source>
</evidence>
<feature type="chain" id="PRO_5015087300" evidence="6">
    <location>
        <begin position="23"/>
        <end position="924"/>
    </location>
</feature>
<feature type="compositionally biased region" description="Basic and acidic residues" evidence="4">
    <location>
        <begin position="669"/>
        <end position="690"/>
    </location>
</feature>
<reference evidence="8" key="4">
    <citation type="journal article" date="2008" name="Bioinformatics">
        <title>Assembly reconciliation.</title>
        <authorList>
            <person name="Zimin A.V."/>
            <person name="Smith D.R."/>
            <person name="Sutton G."/>
            <person name="Yorke J.A."/>
        </authorList>
    </citation>
    <scope>NUCLEOTIDE SEQUENCE</scope>
    <source>
        <strain evidence="8">TSC#14030-0811.24</strain>
    </source>
</reference>
<accession>B4MJH5</accession>
<feature type="compositionally biased region" description="Low complexity" evidence="4">
    <location>
        <begin position="892"/>
        <end position="909"/>
    </location>
</feature>
<feature type="region of interest" description="Disordered" evidence="4">
    <location>
        <begin position="627"/>
        <end position="708"/>
    </location>
</feature>